<dbReference type="GO" id="GO:0030246">
    <property type="term" value="F:carbohydrate binding"/>
    <property type="evidence" value="ECO:0007669"/>
    <property type="project" value="TreeGrafter"/>
</dbReference>
<protein>
    <submittedName>
        <fullName evidence="3">TRAP transporter substrate-binding protein</fullName>
    </submittedName>
</protein>
<gene>
    <name evidence="3" type="ORF">HJG44_05550</name>
</gene>
<dbReference type="RefSeq" id="WP_171217394.1">
    <property type="nucleotide sequence ID" value="NZ_JABEPP010000002.1"/>
</dbReference>
<dbReference type="InterPro" id="IPR038404">
    <property type="entry name" value="TRAP_DctP_sf"/>
</dbReference>
<evidence type="ECO:0000256" key="1">
    <source>
        <dbReference type="ARBA" id="ARBA00022729"/>
    </source>
</evidence>
<dbReference type="Proteomes" id="UP000564885">
    <property type="component" value="Unassembled WGS sequence"/>
</dbReference>
<evidence type="ECO:0000256" key="2">
    <source>
        <dbReference type="SAM" id="SignalP"/>
    </source>
</evidence>
<dbReference type="InterPro" id="IPR018389">
    <property type="entry name" value="DctP_fam"/>
</dbReference>
<accession>A0A849ID76</accession>
<dbReference type="NCBIfam" id="NF037995">
    <property type="entry name" value="TRAP_S1"/>
    <property type="match status" value="1"/>
</dbReference>
<feature type="signal peptide" evidence="2">
    <location>
        <begin position="1"/>
        <end position="26"/>
    </location>
</feature>
<evidence type="ECO:0000313" key="4">
    <source>
        <dbReference type="Proteomes" id="UP000564885"/>
    </source>
</evidence>
<organism evidence="3 4">
    <name type="scientific">Enterovirga aerilata</name>
    <dbReference type="NCBI Taxonomy" id="2730920"/>
    <lineage>
        <taxon>Bacteria</taxon>
        <taxon>Pseudomonadati</taxon>
        <taxon>Pseudomonadota</taxon>
        <taxon>Alphaproteobacteria</taxon>
        <taxon>Hyphomicrobiales</taxon>
        <taxon>Methylobacteriaceae</taxon>
        <taxon>Enterovirga</taxon>
    </lineage>
</organism>
<dbReference type="PIRSF" id="PIRSF006470">
    <property type="entry name" value="DctB"/>
    <property type="match status" value="1"/>
</dbReference>
<feature type="chain" id="PRO_5032362261" evidence="2">
    <location>
        <begin position="27"/>
        <end position="325"/>
    </location>
</feature>
<dbReference type="CDD" id="cd13671">
    <property type="entry name" value="PBP2_TRAP_SBP_like_3"/>
    <property type="match status" value="1"/>
</dbReference>
<reference evidence="3 4" key="1">
    <citation type="submission" date="2020-04" db="EMBL/GenBank/DDBJ databases">
        <title>Enterovirga sp. isolate from soil.</title>
        <authorList>
            <person name="Chea S."/>
            <person name="Kim D.-U."/>
        </authorList>
    </citation>
    <scope>NUCLEOTIDE SEQUENCE [LARGE SCALE GENOMIC DNA]</scope>
    <source>
        <strain evidence="3 4">DB1703</strain>
    </source>
</reference>
<proteinExistence type="predicted"/>
<dbReference type="GO" id="GO:0055085">
    <property type="term" value="P:transmembrane transport"/>
    <property type="evidence" value="ECO:0007669"/>
    <property type="project" value="InterPro"/>
</dbReference>
<keyword evidence="4" id="KW-1185">Reference proteome</keyword>
<sequence>MQRLRDRLRIVAAAAAACLCASLAEARTFRAADNQVESYPTVQALQLMDRLVRERTGSRHRIQVFHSRQLGEEKDTIEQTRAGAIDINRVNVTPLGHLSPMTQVLVLPFLFRSREHLDRVLQGPIGEEILESFRAAGLVGLAFYASGARSVYNEVRPVRTPADLHGLTIRVQASEVMEDLVRALGARPVKLSYGQVLAALQMKLIDGAENNWPSYVSTGHSSVARYVALTEHVMAPEILVMSAKSFDALSPEDQAIFREAARESSRFMQARWDAYEREMRELGAGTSVITEVDRAAFEAATRPVREKHLADPRLQALADRIQAVR</sequence>
<dbReference type="GO" id="GO:0030288">
    <property type="term" value="C:outer membrane-bounded periplasmic space"/>
    <property type="evidence" value="ECO:0007669"/>
    <property type="project" value="InterPro"/>
</dbReference>
<keyword evidence="1 2" id="KW-0732">Signal</keyword>
<dbReference type="AlphaFoldDB" id="A0A849ID76"/>
<dbReference type="NCBIfam" id="TIGR00787">
    <property type="entry name" value="dctP"/>
    <property type="match status" value="1"/>
</dbReference>
<comment type="caution">
    <text evidence="3">The sequence shown here is derived from an EMBL/GenBank/DDBJ whole genome shotgun (WGS) entry which is preliminary data.</text>
</comment>
<name>A0A849ID76_9HYPH</name>
<dbReference type="PANTHER" id="PTHR33376">
    <property type="match status" value="1"/>
</dbReference>
<dbReference type="EMBL" id="JABEPP010000002">
    <property type="protein sequence ID" value="NNM71863.1"/>
    <property type="molecule type" value="Genomic_DNA"/>
</dbReference>
<evidence type="ECO:0000313" key="3">
    <source>
        <dbReference type="EMBL" id="NNM71863.1"/>
    </source>
</evidence>
<dbReference type="Pfam" id="PF03480">
    <property type="entry name" value="DctP"/>
    <property type="match status" value="1"/>
</dbReference>
<dbReference type="Gene3D" id="3.40.190.170">
    <property type="entry name" value="Bacterial extracellular solute-binding protein, family 7"/>
    <property type="match status" value="1"/>
</dbReference>
<dbReference type="PANTHER" id="PTHR33376:SF2">
    <property type="entry name" value="DICARBOXYLATE-BINDING PERIPLASMIC PROTEIN"/>
    <property type="match status" value="1"/>
</dbReference>
<dbReference type="InterPro" id="IPR004682">
    <property type="entry name" value="TRAP_DctP"/>
</dbReference>